<comment type="subcellular location">
    <subcellularLocation>
        <location evidence="1 8">Cell outer membrane</location>
        <topology evidence="1 8">Multi-pass membrane protein</topology>
    </subcellularLocation>
</comment>
<evidence type="ECO:0000256" key="7">
    <source>
        <dbReference type="ARBA" id="ARBA00023237"/>
    </source>
</evidence>
<reference evidence="14" key="2">
    <citation type="submission" date="2021-01" db="EMBL/GenBank/DDBJ databases">
        <title>Genome Sequencing of Type Strains.</title>
        <authorList>
            <person name="Lemaire J.F."/>
            <person name="Inderbitzin P."/>
            <person name="Collins S.B."/>
            <person name="Wespe N."/>
            <person name="Knight-Connoni V."/>
        </authorList>
    </citation>
    <scope>NUCLEOTIDE SEQUENCE</scope>
    <source>
        <strain evidence="14">DSM 14562</strain>
    </source>
</reference>
<dbReference type="PANTHER" id="PTHR47234">
    <property type="match status" value="1"/>
</dbReference>
<dbReference type="InterPro" id="IPR039426">
    <property type="entry name" value="TonB-dep_rcpt-like"/>
</dbReference>
<name>A0AA40ZX16_9SPHN</name>
<comment type="similarity">
    <text evidence="8 9">Belongs to the TonB-dependent receptor family.</text>
</comment>
<protein>
    <submittedName>
        <fullName evidence="13">Outer membrane receptor protein involved in Fe transport</fullName>
    </submittedName>
    <submittedName>
        <fullName evidence="14">TonB-dependent receptor</fullName>
    </submittedName>
</protein>
<evidence type="ECO:0000256" key="2">
    <source>
        <dbReference type="ARBA" id="ARBA00022448"/>
    </source>
</evidence>
<dbReference type="SUPFAM" id="SSF56935">
    <property type="entry name" value="Porins"/>
    <property type="match status" value="1"/>
</dbReference>
<feature type="domain" description="TonB-dependent receptor-like beta-barrel" evidence="11">
    <location>
        <begin position="435"/>
        <end position="935"/>
    </location>
</feature>
<evidence type="ECO:0000256" key="9">
    <source>
        <dbReference type="RuleBase" id="RU003357"/>
    </source>
</evidence>
<comment type="caution">
    <text evidence="14">The sequence shown here is derived from an EMBL/GenBank/DDBJ whole genome shotgun (WGS) entry which is preliminary data.</text>
</comment>
<dbReference type="RefSeq" id="WP_184106200.1">
    <property type="nucleotide sequence ID" value="NZ_JACHNX010000013.1"/>
</dbReference>
<evidence type="ECO:0000256" key="5">
    <source>
        <dbReference type="ARBA" id="ARBA00023077"/>
    </source>
</evidence>
<proteinExistence type="inferred from homology"/>
<feature type="signal peptide" evidence="10">
    <location>
        <begin position="1"/>
        <end position="25"/>
    </location>
</feature>
<evidence type="ECO:0000256" key="4">
    <source>
        <dbReference type="ARBA" id="ARBA00022692"/>
    </source>
</evidence>
<keyword evidence="3 8" id="KW-1134">Transmembrane beta strand</keyword>
<accession>A0AA40ZX16</accession>
<evidence type="ECO:0000256" key="8">
    <source>
        <dbReference type="PROSITE-ProRule" id="PRU01360"/>
    </source>
</evidence>
<keyword evidence="14" id="KW-0675">Receptor</keyword>
<keyword evidence="7 8" id="KW-0998">Cell outer membrane</keyword>
<dbReference type="Gene3D" id="2.40.170.20">
    <property type="entry name" value="TonB-dependent receptor, beta-barrel domain"/>
    <property type="match status" value="1"/>
</dbReference>
<dbReference type="EMBL" id="JAFHKU010000109">
    <property type="protein sequence ID" value="MBN3557212.1"/>
    <property type="molecule type" value="Genomic_DNA"/>
</dbReference>
<organism evidence="14 16">
    <name type="scientific">Sphingomonas yabuuchiae</name>
    <dbReference type="NCBI Taxonomy" id="172044"/>
    <lineage>
        <taxon>Bacteria</taxon>
        <taxon>Pseudomonadati</taxon>
        <taxon>Pseudomonadota</taxon>
        <taxon>Alphaproteobacteria</taxon>
        <taxon>Sphingomonadales</taxon>
        <taxon>Sphingomonadaceae</taxon>
        <taxon>Sphingomonas</taxon>
    </lineage>
</organism>
<keyword evidence="15" id="KW-1185">Reference proteome</keyword>
<dbReference type="InterPro" id="IPR036942">
    <property type="entry name" value="Beta-barrel_TonB_sf"/>
</dbReference>
<dbReference type="Proteomes" id="UP000584663">
    <property type="component" value="Unassembled WGS sequence"/>
</dbReference>
<dbReference type="Gene3D" id="2.170.130.10">
    <property type="entry name" value="TonB-dependent receptor, plug domain"/>
    <property type="match status" value="1"/>
</dbReference>
<evidence type="ECO:0000256" key="1">
    <source>
        <dbReference type="ARBA" id="ARBA00004571"/>
    </source>
</evidence>
<keyword evidence="6 8" id="KW-0472">Membrane</keyword>
<evidence type="ECO:0000259" key="11">
    <source>
        <dbReference type="Pfam" id="PF00593"/>
    </source>
</evidence>
<sequence length="978" mass="106388">MIDRKKAIRIGLMLSCACFAQQLCAQNTARSTTEAQTQSDDGDGSGDVLVTGSRIRRDAKDSPAPVAVVTAAEIRSVGSQQITDVVNQLPALAITQTNQTSNLAGNAGINALDLRGMGTQRTLVLVDGHRQVPAIPGTSAVDLSNIPSSLVERVEVVTGGASALYGADAVAGVANFILKKNYQGLESNVRYNVSTRNDMNQYGFDLLAGTNFADNRGNVTFYTFYDNQPEGISGADRPWTAQGYPFYGKTKDAVKSTIYDGVYNIYSSNSAQLILNKQLYAVAANGSLRAPNLGSQGFLNPQSVNMANTSEALGTLLAGEGSEYHGRYDGWLLSVPSERFSTRLASHYDFSEAFKLFGNVSFSRNFSTAAYAPLTAFGYDAVPADSPYITSQMVAAAGGTIPAGGVNFARRVMEVGTPETQYRRKMVQAVAGAEGDFHLLSHNWNYTAYYSYGRSEQQVRDFNATSYARWYQGLDSTTDARGNPICRSTLTSPGDGCVPINPFVTLTQPMINYIQYTSSWAKSVMTQQVASGYISGGLFDLPGGPVQAVIGAEYRKERNDIGVAAEYNADSPRYDPTLGVTQMPLIGNYSVKEAYGELHAPILRATPFFDSLSVDAAVRLSDYSTAGRTTTWKVGGEWAPIRDIRFRATYGQAVRAPNIGELFTASSVGGMWVTDPCNAYNLANRITKTQYTAANCAAIKPTDLSNYWIYRDIISKGNLALKPETARTLTVGAVLQPRFIHGLSLTVDYYDIDLRNAIDAFGAQTLINKCVDQPSLSNVFCSLVTRDAGNNIKSVVTQKLNLAQYLTRGLDFGLNYATDLERLGFGAGAGNLSINANYTRLLNRRYTLDPSDPNTVTEYRGVFGSPTWKGVIRTTYTQESWGTTWTLRHFSPMKAASTITSAKYDPVFTPNVFYNDFFGWVRLNKNIELSGGLNNAFDRKPPRIPGAEAGGANFELSYQAGVYDVIGRTFFVGLRFTR</sequence>
<evidence type="ECO:0000313" key="14">
    <source>
        <dbReference type="EMBL" id="MBN3557212.1"/>
    </source>
</evidence>
<dbReference type="Proteomes" id="UP000704529">
    <property type="component" value="Unassembled WGS sequence"/>
</dbReference>
<keyword evidence="2 8" id="KW-0813">Transport</keyword>
<gene>
    <name evidence="13" type="ORF">GGQ89_002958</name>
    <name evidence="14" type="ORF">JYA60_03065</name>
</gene>
<evidence type="ECO:0000313" key="15">
    <source>
        <dbReference type="Proteomes" id="UP000584663"/>
    </source>
</evidence>
<evidence type="ECO:0000313" key="13">
    <source>
        <dbReference type="EMBL" id="MBB4610724.1"/>
    </source>
</evidence>
<dbReference type="AlphaFoldDB" id="A0AA40ZX16"/>
<keyword evidence="10" id="KW-0732">Signal</keyword>
<dbReference type="EMBL" id="JACHNX010000013">
    <property type="protein sequence ID" value="MBB4610724.1"/>
    <property type="molecule type" value="Genomic_DNA"/>
</dbReference>
<dbReference type="PANTHER" id="PTHR47234:SF2">
    <property type="entry name" value="TONB-DEPENDENT RECEPTOR"/>
    <property type="match status" value="1"/>
</dbReference>
<feature type="chain" id="PRO_5041456472" evidence="10">
    <location>
        <begin position="26"/>
        <end position="978"/>
    </location>
</feature>
<reference evidence="13 15" key="1">
    <citation type="submission" date="2020-08" db="EMBL/GenBank/DDBJ databases">
        <title>Genomic Encyclopedia of Type Strains, Phase IV (KMG-IV): sequencing the most valuable type-strain genomes for metagenomic binning, comparative biology and taxonomic classification.</title>
        <authorList>
            <person name="Goeker M."/>
        </authorList>
    </citation>
    <scope>NUCLEOTIDE SEQUENCE [LARGE SCALE GENOMIC DNA]</scope>
    <source>
        <strain evidence="13 15">DSM 14562</strain>
    </source>
</reference>
<keyword evidence="5 9" id="KW-0798">TonB box</keyword>
<dbReference type="GO" id="GO:0009279">
    <property type="term" value="C:cell outer membrane"/>
    <property type="evidence" value="ECO:0007669"/>
    <property type="project" value="UniProtKB-SubCell"/>
</dbReference>
<evidence type="ECO:0000256" key="10">
    <source>
        <dbReference type="SAM" id="SignalP"/>
    </source>
</evidence>
<dbReference type="Pfam" id="PF00593">
    <property type="entry name" value="TonB_dep_Rec_b-barrel"/>
    <property type="match status" value="1"/>
</dbReference>
<dbReference type="PROSITE" id="PS52016">
    <property type="entry name" value="TONB_DEPENDENT_REC_3"/>
    <property type="match status" value="1"/>
</dbReference>
<evidence type="ECO:0000259" key="12">
    <source>
        <dbReference type="Pfam" id="PF07715"/>
    </source>
</evidence>
<dbReference type="InterPro" id="IPR000531">
    <property type="entry name" value="Beta-barrel_TonB"/>
</dbReference>
<dbReference type="Pfam" id="PF07715">
    <property type="entry name" value="Plug"/>
    <property type="match status" value="1"/>
</dbReference>
<evidence type="ECO:0000313" key="16">
    <source>
        <dbReference type="Proteomes" id="UP000704529"/>
    </source>
</evidence>
<evidence type="ECO:0000256" key="3">
    <source>
        <dbReference type="ARBA" id="ARBA00022452"/>
    </source>
</evidence>
<evidence type="ECO:0000256" key="6">
    <source>
        <dbReference type="ARBA" id="ARBA00023136"/>
    </source>
</evidence>
<dbReference type="InterPro" id="IPR037066">
    <property type="entry name" value="Plug_dom_sf"/>
</dbReference>
<dbReference type="InterPro" id="IPR012910">
    <property type="entry name" value="Plug_dom"/>
</dbReference>
<keyword evidence="4 8" id="KW-0812">Transmembrane</keyword>
<feature type="domain" description="TonB-dependent receptor plug" evidence="12">
    <location>
        <begin position="59"/>
        <end position="173"/>
    </location>
</feature>